<organism evidence="3 4">
    <name type="scientific">Actinoplanes ianthinogenes</name>
    <dbReference type="NCBI Taxonomy" id="122358"/>
    <lineage>
        <taxon>Bacteria</taxon>
        <taxon>Bacillati</taxon>
        <taxon>Actinomycetota</taxon>
        <taxon>Actinomycetes</taxon>
        <taxon>Micromonosporales</taxon>
        <taxon>Micromonosporaceae</taxon>
        <taxon>Actinoplanes</taxon>
    </lineage>
</organism>
<keyword evidence="4" id="KW-1185">Reference proteome</keyword>
<dbReference type="EMBL" id="AP023356">
    <property type="protein sequence ID" value="BCJ42773.1"/>
    <property type="molecule type" value="Genomic_DNA"/>
</dbReference>
<dbReference type="InterPro" id="IPR002656">
    <property type="entry name" value="Acyl_transf_3_dom"/>
</dbReference>
<keyword evidence="1" id="KW-1133">Transmembrane helix</keyword>
<evidence type="ECO:0000259" key="2">
    <source>
        <dbReference type="Pfam" id="PF01757"/>
    </source>
</evidence>
<feature type="transmembrane region" description="Helical" evidence="1">
    <location>
        <begin position="292"/>
        <end position="310"/>
    </location>
</feature>
<gene>
    <name evidence="3" type="ORF">Aiant_34300</name>
</gene>
<feature type="transmembrane region" description="Helical" evidence="1">
    <location>
        <begin position="266"/>
        <end position="285"/>
    </location>
</feature>
<dbReference type="Proteomes" id="UP000676967">
    <property type="component" value="Chromosome"/>
</dbReference>
<evidence type="ECO:0000313" key="3">
    <source>
        <dbReference type="EMBL" id="BCJ42773.1"/>
    </source>
</evidence>
<feature type="transmembrane region" description="Helical" evidence="1">
    <location>
        <begin position="65"/>
        <end position="84"/>
    </location>
</feature>
<evidence type="ECO:0000313" key="4">
    <source>
        <dbReference type="Proteomes" id="UP000676967"/>
    </source>
</evidence>
<dbReference type="GO" id="GO:0016746">
    <property type="term" value="F:acyltransferase activity"/>
    <property type="evidence" value="ECO:0007669"/>
    <property type="project" value="UniProtKB-KW"/>
</dbReference>
<feature type="transmembrane region" description="Helical" evidence="1">
    <location>
        <begin position="105"/>
        <end position="126"/>
    </location>
</feature>
<keyword evidence="1" id="KW-0472">Membrane</keyword>
<reference evidence="3 4" key="1">
    <citation type="submission" date="2020-08" db="EMBL/GenBank/DDBJ databases">
        <title>Whole genome shotgun sequence of Actinoplanes ianthinogenes NBRC 13996.</title>
        <authorList>
            <person name="Komaki H."/>
            <person name="Tamura T."/>
        </authorList>
    </citation>
    <scope>NUCLEOTIDE SEQUENCE [LARGE SCALE GENOMIC DNA]</scope>
    <source>
        <strain evidence="3 4">NBRC 13996</strain>
    </source>
</reference>
<keyword evidence="1" id="KW-0812">Transmembrane</keyword>
<proteinExistence type="predicted"/>
<feature type="transmembrane region" description="Helical" evidence="1">
    <location>
        <begin position="183"/>
        <end position="201"/>
    </location>
</feature>
<feature type="transmembrane region" description="Helical" evidence="1">
    <location>
        <begin position="233"/>
        <end position="251"/>
    </location>
</feature>
<keyword evidence="3" id="KW-0808">Transferase</keyword>
<accession>A0ABM7LU59</accession>
<dbReference type="InterPro" id="IPR050879">
    <property type="entry name" value="Acyltransferase_3"/>
</dbReference>
<feature type="transmembrane region" description="Helical" evidence="1">
    <location>
        <begin position="27"/>
        <end position="45"/>
    </location>
</feature>
<feature type="domain" description="Acyltransferase 3" evidence="2">
    <location>
        <begin position="25"/>
        <end position="347"/>
    </location>
</feature>
<evidence type="ECO:0000256" key="1">
    <source>
        <dbReference type="SAM" id="Phobius"/>
    </source>
</evidence>
<dbReference type="RefSeq" id="WP_189328586.1">
    <property type="nucleotide sequence ID" value="NZ_AP023356.1"/>
</dbReference>
<name>A0ABM7LU59_9ACTN</name>
<dbReference type="PANTHER" id="PTHR23028:SF53">
    <property type="entry name" value="ACYL_TRANSF_3 DOMAIN-CONTAINING PROTEIN"/>
    <property type="match status" value="1"/>
</dbReference>
<feature type="transmembrane region" description="Helical" evidence="1">
    <location>
        <begin position="156"/>
        <end position="176"/>
    </location>
</feature>
<sequence length="403" mass="44401">MTNVSLANGVRTWSKTQKNVRLGTLDALRLVAALSVAAYHLTVSWRIDGHSQPEHFLPHGSHLTIYGFLGVELFFLISGFVICMSSWNRSLGDFFTSRVSRLYPAYWVCLLITATVVTLAPITGGVPVTGAPGLSDIAVNLTMLQEPLGVGSVDTVYWTLFVELRFYLLFAALAAFGLTYRRVVLFCAIWMTVAVIGPMLGSKAVEVLAIPDYAPYFIAGVAAFLIHRFGRSPLLFGIIGFAWLISIPRVIGRVSHVNPGFPVPTWPGPVIITLAFGALLAIALGWTDRIRWRWLTTAGALTYPFYLLHQRIGYTFIRHAYEATRLPAEVLVSSAILLALGLAWLVYRLVERPLARRMRDSLRKAFAEVRTASARDAEAAAIPAQLGVGHRVVRPAKVRVGER</sequence>
<keyword evidence="3" id="KW-0012">Acyltransferase</keyword>
<feature type="transmembrane region" description="Helical" evidence="1">
    <location>
        <begin position="207"/>
        <end position="226"/>
    </location>
</feature>
<dbReference type="Pfam" id="PF01757">
    <property type="entry name" value="Acyl_transf_3"/>
    <property type="match status" value="1"/>
</dbReference>
<feature type="transmembrane region" description="Helical" evidence="1">
    <location>
        <begin position="330"/>
        <end position="350"/>
    </location>
</feature>
<protein>
    <submittedName>
        <fullName evidence="3">Acyltransferase</fullName>
    </submittedName>
</protein>
<dbReference type="PANTHER" id="PTHR23028">
    <property type="entry name" value="ACETYLTRANSFERASE"/>
    <property type="match status" value="1"/>
</dbReference>